<dbReference type="InterPro" id="IPR001245">
    <property type="entry name" value="Ser-Thr/Tyr_kinase_cat_dom"/>
</dbReference>
<accession>A0A8T1VPE1</accession>
<evidence type="ECO:0000313" key="5">
    <source>
        <dbReference type="Proteomes" id="UP000694044"/>
    </source>
</evidence>
<dbReference type="PROSITE" id="PS50011">
    <property type="entry name" value="PROTEIN_KINASE_DOM"/>
    <property type="match status" value="1"/>
</dbReference>
<dbReference type="EMBL" id="JAGDFM010000182">
    <property type="protein sequence ID" value="KAG7383225.1"/>
    <property type="molecule type" value="Genomic_DNA"/>
</dbReference>
<organism evidence="4 5">
    <name type="scientific">Phytophthora pseudosyringae</name>
    <dbReference type="NCBI Taxonomy" id="221518"/>
    <lineage>
        <taxon>Eukaryota</taxon>
        <taxon>Sar</taxon>
        <taxon>Stramenopiles</taxon>
        <taxon>Oomycota</taxon>
        <taxon>Peronosporomycetes</taxon>
        <taxon>Peronosporales</taxon>
        <taxon>Peronosporaceae</taxon>
        <taxon>Phytophthora</taxon>
    </lineage>
</organism>
<keyword evidence="5" id="KW-1185">Reference proteome</keyword>
<evidence type="ECO:0000256" key="1">
    <source>
        <dbReference type="ARBA" id="ARBA00022741"/>
    </source>
</evidence>
<name>A0A8T1VPE1_9STRA</name>
<dbReference type="Pfam" id="PF07714">
    <property type="entry name" value="PK_Tyr_Ser-Thr"/>
    <property type="match status" value="1"/>
</dbReference>
<dbReference type="AlphaFoldDB" id="A0A8T1VPE1"/>
<keyword evidence="2" id="KW-0067">ATP-binding</keyword>
<evidence type="ECO:0000313" key="4">
    <source>
        <dbReference type="EMBL" id="KAG7383225.1"/>
    </source>
</evidence>
<sequence>MDNIPKEPPSFPVMTLPSSPTSRHVLVTALTQRFKRAPEWSVFCQSLHSRLNDCHDAVATHDEHWRAAYCDLLRAFVKLLRQKTLLQRLAGGESFAFTFKDLNTKLDGICVGVERGDMAGEAQWMQDWERGCEFQASKLTEVVAGSAARMLIGEMRDEQLVTKAMLDMYVWLNANIPSRLNESKQRTLERLKECLHLEARVISSATLNDTVPGNILPIFKWFIPKRDVEFIGGMIGAGSCGTVSRATWRRRDGKTQVVVVKQMYRETARDIRATFLKQLQFWSELPEHANIVKLYGGCHLEDPPFFVCDDAHGGNIVDFLATEENRGMFWELFLQVAQGLQALHDNFIIHDGLRGSNILMGANNTPKISDFNCAYIRTLSAGLSQQNLHAQEVAVRWKPREKLAETISHFPQDVYFPGRSDVYSLGMCIIEAKTQLPPFAMDEDDDVMTKVIGGQSYERPDGVSDTEWNVISQLITVAIENRPDVRKAIVLIRSLVPTPIKAPQQSSVEISLPALSVERRETLAA</sequence>
<feature type="domain" description="Protein kinase" evidence="3">
    <location>
        <begin position="229"/>
        <end position="496"/>
    </location>
</feature>
<dbReference type="InterPro" id="IPR000719">
    <property type="entry name" value="Prot_kinase_dom"/>
</dbReference>
<dbReference type="OrthoDB" id="4062651at2759"/>
<evidence type="ECO:0000259" key="3">
    <source>
        <dbReference type="PROSITE" id="PS50011"/>
    </source>
</evidence>
<reference evidence="4" key="1">
    <citation type="submission" date="2021-02" db="EMBL/GenBank/DDBJ databases">
        <authorList>
            <person name="Palmer J.M."/>
        </authorList>
    </citation>
    <scope>NUCLEOTIDE SEQUENCE</scope>
    <source>
        <strain evidence="4">SCRP734</strain>
    </source>
</reference>
<dbReference type="InterPro" id="IPR050198">
    <property type="entry name" value="Non-receptor_tyrosine_kinases"/>
</dbReference>
<dbReference type="PANTHER" id="PTHR24418">
    <property type="entry name" value="TYROSINE-PROTEIN KINASE"/>
    <property type="match status" value="1"/>
</dbReference>
<comment type="caution">
    <text evidence="4">The sequence shown here is derived from an EMBL/GenBank/DDBJ whole genome shotgun (WGS) entry which is preliminary data.</text>
</comment>
<dbReference type="GO" id="GO:0004672">
    <property type="term" value="F:protein kinase activity"/>
    <property type="evidence" value="ECO:0007669"/>
    <property type="project" value="InterPro"/>
</dbReference>
<proteinExistence type="predicted"/>
<dbReference type="Proteomes" id="UP000694044">
    <property type="component" value="Unassembled WGS sequence"/>
</dbReference>
<evidence type="ECO:0000256" key="2">
    <source>
        <dbReference type="ARBA" id="ARBA00022840"/>
    </source>
</evidence>
<gene>
    <name evidence="4" type="ORF">PHYPSEUDO_003905</name>
</gene>
<keyword evidence="1" id="KW-0547">Nucleotide-binding</keyword>
<protein>
    <recommendedName>
        <fullName evidence="3">Protein kinase domain-containing protein</fullName>
    </recommendedName>
</protein>
<dbReference type="GO" id="GO:0005524">
    <property type="term" value="F:ATP binding"/>
    <property type="evidence" value="ECO:0007669"/>
    <property type="project" value="UniProtKB-KW"/>
</dbReference>